<dbReference type="SUPFAM" id="SSF53474">
    <property type="entry name" value="alpha/beta-Hydrolases"/>
    <property type="match status" value="1"/>
</dbReference>
<accession>A0A7X0NZ71</accession>
<sequence length="250" mass="26658">MTALACLGENPAAALRLICFPHSGGQPGMFRRWVAGLAPDVEVWGATLPGRATRVSEPFARQWSPLVAEITDAVLDQVPGPVALFGHSLGALLAFEVGRALTLAGRAPEHLVVSARATPATPYPLTLPDGDEELIDAVDRVYQGIPAALRDSPELLRLFAPVLRADLELAVSYVFRPGPPLSCPITALGGTDDPTVSEAELSAWRRHTSGAFASARFPGGHFYLDAAERPVLDTLWRCLAPRHALTRSSS</sequence>
<protein>
    <submittedName>
        <fullName evidence="3">Surfactin synthase thioesterase subunit</fullName>
    </submittedName>
</protein>
<comment type="similarity">
    <text evidence="1">Belongs to the thioesterase family.</text>
</comment>
<dbReference type="InterPro" id="IPR012223">
    <property type="entry name" value="TEII"/>
</dbReference>
<evidence type="ECO:0000313" key="4">
    <source>
        <dbReference type="Proteomes" id="UP000565579"/>
    </source>
</evidence>
<dbReference type="PANTHER" id="PTHR11487:SF0">
    <property type="entry name" value="S-ACYL FATTY ACID SYNTHASE THIOESTERASE, MEDIUM CHAIN"/>
    <property type="match status" value="1"/>
</dbReference>
<dbReference type="InterPro" id="IPR001031">
    <property type="entry name" value="Thioesterase"/>
</dbReference>
<gene>
    <name evidence="3" type="ORF">HD593_007137</name>
</gene>
<name>A0A7X0NZ71_9ACTN</name>
<dbReference type="EMBL" id="JACHMI010000001">
    <property type="protein sequence ID" value="MBB6552342.1"/>
    <property type="molecule type" value="Genomic_DNA"/>
</dbReference>
<evidence type="ECO:0000313" key="3">
    <source>
        <dbReference type="EMBL" id="MBB6552342.1"/>
    </source>
</evidence>
<dbReference type="RefSeq" id="WP_185106275.1">
    <property type="nucleotide sequence ID" value="NZ_JACHMI010000001.1"/>
</dbReference>
<dbReference type="Pfam" id="PF00975">
    <property type="entry name" value="Thioesterase"/>
    <property type="match status" value="1"/>
</dbReference>
<reference evidence="3 4" key="1">
    <citation type="submission" date="2020-08" db="EMBL/GenBank/DDBJ databases">
        <title>Sequencing the genomes of 1000 actinobacteria strains.</title>
        <authorList>
            <person name="Klenk H.-P."/>
        </authorList>
    </citation>
    <scope>NUCLEOTIDE SEQUENCE [LARGE SCALE GENOMIC DNA]</scope>
    <source>
        <strain evidence="3 4">DSM 43768</strain>
    </source>
</reference>
<evidence type="ECO:0000256" key="1">
    <source>
        <dbReference type="ARBA" id="ARBA00007169"/>
    </source>
</evidence>
<proteinExistence type="inferred from homology"/>
<comment type="caution">
    <text evidence="3">The sequence shown here is derived from an EMBL/GenBank/DDBJ whole genome shotgun (WGS) entry which is preliminary data.</text>
</comment>
<dbReference type="InterPro" id="IPR029058">
    <property type="entry name" value="AB_hydrolase_fold"/>
</dbReference>
<evidence type="ECO:0000259" key="2">
    <source>
        <dbReference type="Pfam" id="PF00975"/>
    </source>
</evidence>
<dbReference type="Proteomes" id="UP000565579">
    <property type="component" value="Unassembled WGS sequence"/>
</dbReference>
<keyword evidence="4" id="KW-1185">Reference proteome</keyword>
<dbReference type="GO" id="GO:0008610">
    <property type="term" value="P:lipid biosynthetic process"/>
    <property type="evidence" value="ECO:0007669"/>
    <property type="project" value="TreeGrafter"/>
</dbReference>
<dbReference type="Gene3D" id="3.40.50.1820">
    <property type="entry name" value="alpha/beta hydrolase"/>
    <property type="match status" value="1"/>
</dbReference>
<dbReference type="PANTHER" id="PTHR11487">
    <property type="entry name" value="THIOESTERASE"/>
    <property type="match status" value="1"/>
</dbReference>
<dbReference type="AlphaFoldDB" id="A0A7X0NZ71"/>
<feature type="domain" description="Thioesterase" evidence="2">
    <location>
        <begin position="16"/>
        <end position="228"/>
    </location>
</feature>
<organism evidence="3 4">
    <name type="scientific">Nonomuraea rubra</name>
    <dbReference type="NCBI Taxonomy" id="46180"/>
    <lineage>
        <taxon>Bacteria</taxon>
        <taxon>Bacillati</taxon>
        <taxon>Actinomycetota</taxon>
        <taxon>Actinomycetes</taxon>
        <taxon>Streptosporangiales</taxon>
        <taxon>Streptosporangiaceae</taxon>
        <taxon>Nonomuraea</taxon>
    </lineage>
</organism>